<feature type="region of interest" description="Disordered" evidence="6">
    <location>
        <begin position="90"/>
        <end position="170"/>
    </location>
</feature>
<protein>
    <submittedName>
        <fullName evidence="10">Uncharacterized protein</fullName>
    </submittedName>
</protein>
<name>A0ABU7D7H6_9TELE</name>
<dbReference type="PROSITE" id="PS51156">
    <property type="entry name" value="ELM2"/>
    <property type="match status" value="1"/>
</dbReference>
<dbReference type="InterPro" id="IPR013087">
    <property type="entry name" value="Znf_C2H2_type"/>
</dbReference>
<feature type="compositionally biased region" description="Pro residues" evidence="6">
    <location>
        <begin position="442"/>
        <end position="452"/>
    </location>
</feature>
<keyword evidence="2" id="KW-0805">Transcription regulation</keyword>
<dbReference type="InterPro" id="IPR009057">
    <property type="entry name" value="Homeodomain-like_sf"/>
</dbReference>
<feature type="domain" description="C2H2-type" evidence="7">
    <location>
        <begin position="880"/>
        <end position="907"/>
    </location>
</feature>
<evidence type="ECO:0000256" key="1">
    <source>
        <dbReference type="ARBA" id="ARBA00004123"/>
    </source>
</evidence>
<dbReference type="SMART" id="SM01189">
    <property type="entry name" value="ELM2"/>
    <property type="match status" value="1"/>
</dbReference>
<gene>
    <name evidence="10" type="ORF">CHARACLAT_006371</name>
</gene>
<feature type="region of interest" description="Disordered" evidence="6">
    <location>
        <begin position="293"/>
        <end position="323"/>
    </location>
</feature>
<evidence type="ECO:0000256" key="2">
    <source>
        <dbReference type="ARBA" id="ARBA00023015"/>
    </source>
</evidence>
<dbReference type="InterPro" id="IPR051066">
    <property type="entry name" value="Trans_reg/Corepressor"/>
</dbReference>
<keyword evidence="5" id="KW-0479">Metal-binding</keyword>
<evidence type="ECO:0000259" key="9">
    <source>
        <dbReference type="PROSITE" id="PS51293"/>
    </source>
</evidence>
<dbReference type="PROSITE" id="PS50157">
    <property type="entry name" value="ZINC_FINGER_C2H2_2"/>
    <property type="match status" value="1"/>
</dbReference>
<feature type="compositionally biased region" description="Basic and acidic residues" evidence="6">
    <location>
        <begin position="1"/>
        <end position="13"/>
    </location>
</feature>
<dbReference type="Proteomes" id="UP001352852">
    <property type="component" value="Unassembled WGS sequence"/>
</dbReference>
<dbReference type="PANTHER" id="PTHR16089">
    <property type="entry name" value="REST COREPRESSOR COREST PROTEIN-RELATED"/>
    <property type="match status" value="1"/>
</dbReference>
<dbReference type="InterPro" id="IPR017884">
    <property type="entry name" value="SANT_dom"/>
</dbReference>
<dbReference type="EMBL" id="JAHUTJ010016721">
    <property type="protein sequence ID" value="MED6270089.1"/>
    <property type="molecule type" value="Genomic_DNA"/>
</dbReference>
<proteinExistence type="predicted"/>
<feature type="region of interest" description="Disordered" evidence="6">
    <location>
        <begin position="536"/>
        <end position="563"/>
    </location>
</feature>
<keyword evidence="11" id="KW-1185">Reference proteome</keyword>
<dbReference type="InterPro" id="IPR000949">
    <property type="entry name" value="ELM2_dom"/>
</dbReference>
<dbReference type="PANTHER" id="PTHR16089:SF43">
    <property type="match status" value="1"/>
</dbReference>
<dbReference type="SUPFAM" id="SSF46689">
    <property type="entry name" value="Homeodomain-like"/>
    <property type="match status" value="1"/>
</dbReference>
<evidence type="ECO:0000259" key="8">
    <source>
        <dbReference type="PROSITE" id="PS51156"/>
    </source>
</evidence>
<reference evidence="10 11" key="1">
    <citation type="submission" date="2021-06" db="EMBL/GenBank/DDBJ databases">
        <authorList>
            <person name="Palmer J.M."/>
        </authorList>
    </citation>
    <scope>NUCLEOTIDE SEQUENCE [LARGE SCALE GENOMIC DNA]</scope>
    <source>
        <strain evidence="10 11">CL_MEX2019</strain>
        <tissue evidence="10">Muscle</tissue>
    </source>
</reference>
<feature type="domain" description="SANT" evidence="9">
    <location>
        <begin position="787"/>
        <end position="838"/>
    </location>
</feature>
<evidence type="ECO:0000256" key="4">
    <source>
        <dbReference type="ARBA" id="ARBA00023242"/>
    </source>
</evidence>
<organism evidence="10 11">
    <name type="scientific">Characodon lateralis</name>
    <dbReference type="NCBI Taxonomy" id="208331"/>
    <lineage>
        <taxon>Eukaryota</taxon>
        <taxon>Metazoa</taxon>
        <taxon>Chordata</taxon>
        <taxon>Craniata</taxon>
        <taxon>Vertebrata</taxon>
        <taxon>Euteleostomi</taxon>
        <taxon>Actinopterygii</taxon>
        <taxon>Neopterygii</taxon>
        <taxon>Teleostei</taxon>
        <taxon>Neoteleostei</taxon>
        <taxon>Acanthomorphata</taxon>
        <taxon>Ovalentaria</taxon>
        <taxon>Atherinomorphae</taxon>
        <taxon>Cyprinodontiformes</taxon>
        <taxon>Goodeidae</taxon>
        <taxon>Characodon</taxon>
    </lineage>
</organism>
<feature type="compositionally biased region" description="Low complexity" evidence="6">
    <location>
        <begin position="538"/>
        <end position="556"/>
    </location>
</feature>
<keyword evidence="5" id="KW-0862">Zinc</keyword>
<dbReference type="Gene3D" id="1.10.10.60">
    <property type="entry name" value="Homeodomain-like"/>
    <property type="match status" value="1"/>
</dbReference>
<feature type="compositionally biased region" description="Basic and acidic residues" evidence="6">
    <location>
        <begin position="135"/>
        <end position="144"/>
    </location>
</feature>
<keyword evidence="5" id="KW-0863">Zinc-finger</keyword>
<evidence type="ECO:0000259" key="7">
    <source>
        <dbReference type="PROSITE" id="PS50157"/>
    </source>
</evidence>
<feature type="domain" description="ELM2" evidence="8">
    <location>
        <begin position="679"/>
        <end position="777"/>
    </location>
</feature>
<feature type="compositionally biased region" description="Polar residues" evidence="6">
    <location>
        <begin position="92"/>
        <end position="101"/>
    </location>
</feature>
<dbReference type="PROSITE" id="PS00028">
    <property type="entry name" value="ZINC_FINGER_C2H2_1"/>
    <property type="match status" value="1"/>
</dbReference>
<comment type="subcellular location">
    <subcellularLocation>
        <location evidence="1">Nucleus</location>
    </subcellularLocation>
</comment>
<dbReference type="PROSITE" id="PS51293">
    <property type="entry name" value="SANT"/>
    <property type="match status" value="1"/>
</dbReference>
<evidence type="ECO:0000313" key="10">
    <source>
        <dbReference type="EMBL" id="MED6270089.1"/>
    </source>
</evidence>
<evidence type="ECO:0000256" key="3">
    <source>
        <dbReference type="ARBA" id="ARBA00023163"/>
    </source>
</evidence>
<feature type="compositionally biased region" description="Low complexity" evidence="6">
    <location>
        <begin position="152"/>
        <end position="170"/>
    </location>
</feature>
<feature type="compositionally biased region" description="Low complexity" evidence="6">
    <location>
        <begin position="453"/>
        <end position="462"/>
    </location>
</feature>
<dbReference type="Pfam" id="PF01448">
    <property type="entry name" value="ELM2"/>
    <property type="match status" value="1"/>
</dbReference>
<comment type="caution">
    <text evidence="10">The sequence shown here is derived from an EMBL/GenBank/DDBJ whole genome shotgun (WGS) entry which is preliminary data.</text>
</comment>
<sequence>MWGRAERRKDMQRDGGGGQREIKIAKRREIRQRCFLRMWLSRQRKGSRGNITTRWSSLTPATMSGEKHVKRKLGAKDWRYSKTKPTIIMEGRSSTQSFSNLQHHRHRPSSFPLTLSDFQGPDAGYPPSHSAQDSQDQHGGRGEESTASFLASNSSTGVRRGSSGTDRVFLTTSGSSLDGDAGLGGHFGGENRLVGHFDDSWYSKKGIWNDGESGGSAADDFHSKADCYSNTNEVFCTMNCAPEEGDRWRIRPNYNSYGQSEAVCSREGSMSHFSKQAVSYNRTDSKMSDHYVGGEEDYGSSCGSGEDQLQPAEGEGSWLTVSPTGDAEIKGQAEGRWRGPDTHSLGSGSPVGINSRAYTQKLDSFSEAFLPQRRRKFQIPLDRGSGQIWENGLGRGDSSGSVKLRQSCAFDPDTYLHPSSSSLLSSFPSPPTSSHLMSSVLSPPPTPLPPSSQSPSKENSPSAQGGTGHVVSQGGDSLGGLQFFPARIQSSGMIWKFPLLSHCFPQLSADPSDSESSLRCSQGDEAGNVTATCDILQSPEPSSLTPSTHSSSLHSTRPLCPSSSPSLNAPFPLPCHPFSGNNHEITEKMSPYKVTPKVKNEPVSPDQQHLQEQASPIYIGRPFPSILNSKRAQNRGRYTPRPLLNPSRRGTGLFSSISSVHHREEGTQWAEEVEICGLPYINVGPGFQADLPPCNVDCECSSTWVSEEDSPREQLLWKPWDHLQESAQVQSQVEKLLSMCTSSCLPGGGSNTELALHCLHYCKGNTMATVEMLLFSHPSPAGDYHYSGCDFWTDTEKNLFGVALGTYGKDFPLIENTVRTKTVSQCVEFYYLSKKLVEKQKKLEDVRETEEKCMTPIPQPLERPFALEEAVPVPSLPSFFPCKLCGKMFYKIKSRNAHMKIHRQPQEDWTDRRLQHQLLTQRLALTRPANLIPSPGSSLLPPQASTAMSFSSSGLASSSNSNPNGVHNIITNCSTITPNQLLDPSTSVTFSNITPTNSHLIAMNNINGCNSNRKDPTVPFPQPWSSFGHLLPDLASFYCIPDGKEEVGAGAVEGKEAISWQ</sequence>
<accession>A0ABU7D7H6</accession>
<evidence type="ECO:0000256" key="5">
    <source>
        <dbReference type="PROSITE-ProRule" id="PRU00042"/>
    </source>
</evidence>
<keyword evidence="4" id="KW-0539">Nucleus</keyword>
<feature type="region of interest" description="Disordered" evidence="6">
    <location>
        <begin position="420"/>
        <end position="474"/>
    </location>
</feature>
<evidence type="ECO:0000313" key="11">
    <source>
        <dbReference type="Proteomes" id="UP001352852"/>
    </source>
</evidence>
<feature type="compositionally biased region" description="Low complexity" evidence="6">
    <location>
        <begin position="420"/>
        <end position="441"/>
    </location>
</feature>
<keyword evidence="3" id="KW-0804">Transcription</keyword>
<feature type="region of interest" description="Disordered" evidence="6">
    <location>
        <begin position="1"/>
        <end position="20"/>
    </location>
</feature>
<feature type="region of interest" description="Disordered" evidence="6">
    <location>
        <begin position="333"/>
        <end position="352"/>
    </location>
</feature>
<evidence type="ECO:0000256" key="6">
    <source>
        <dbReference type="SAM" id="MobiDB-lite"/>
    </source>
</evidence>